<dbReference type="PANTHER" id="PTHR46082:SF6">
    <property type="entry name" value="AAA+ ATPASE DOMAIN-CONTAINING PROTEIN-RELATED"/>
    <property type="match status" value="1"/>
</dbReference>
<evidence type="ECO:0000313" key="3">
    <source>
        <dbReference type="Proteomes" id="UP001518872"/>
    </source>
</evidence>
<reference evidence="2 3" key="1">
    <citation type="submission" date="2021-02" db="EMBL/GenBank/DDBJ databases">
        <authorList>
            <person name="Ra J.-S."/>
        </authorList>
    </citation>
    <scope>NUCLEOTIDE SEQUENCE [LARGE SCALE GENOMIC DNA]</scope>
    <source>
        <strain evidence="2 3">MMS20-R1-14</strain>
    </source>
</reference>
<sequence>MTINGRAPVKWPHQVGVVPAEAHCRQERAADRILETAVASHGAVVCQVVAGLGGVGKTQLAAGLAHRLFGSGSLDLLVWVSATSRSAVVTSYAQAFADTTGVDGPSSDHAAGRFLAWLATSQRRWLIVLDDVTDPNDLRGLWPPNTRSGRTVVTTRSTDSALIAGRRRIDVNVFTSDESAAYLAAKLGCHPFRLDEAVGLADDLGHLPLALAQAGAYIMDRTSMTCAGYRRRLVDRRRCMAELAPRALPDDYPHTVAATWSLSIDRADTLPPTGLARPVLELAALLDENGIPVTVFTSRAVRTYLKIRTGEPVEDGDVTDALENLVQFSLATIAPGAGTVRVHGLLQRVVREACGDHIDVLAVTAANALHEIWPQIERDWEHSQTLRANTAALVTYTRHLLWTHGAYQVLFDLGRSLGVTGQAAAAAAYFHTLHNTASGHLGPDHPTTLTSRNDLASWRGEAGDPATAVATCQELLADRLRVRGPDDPGTLITRHALAYWRGRAGDPAGAVVGFAELLSDRIRVLKADHPHTLLTHLDLAYWRGQAGDPAGAVVACEALLPDFIRVLGSDNLHTLTARRNLAYWRGQAGDPAGAVVACEALLPDFIRVLGHDYPDTLTVRLDLASWRGEAGDPAGALAAHEDLLGVRKRILGADHQAVLTTRNDLAHWRGQADDPAGAVAAYEALLPDLLRVLGSDHPDTLIARCNLASWRGETGDLAGAVTAFEDLLPDLLRVFKADHPNIPLVRDSLEFWREALY</sequence>
<protein>
    <submittedName>
        <fullName evidence="2">Tetratricopeptide repeat protein</fullName>
    </submittedName>
</protein>
<organism evidence="2 3">
    <name type="scientific">Micromonospora humida</name>
    <dbReference type="NCBI Taxonomy" id="2809018"/>
    <lineage>
        <taxon>Bacteria</taxon>
        <taxon>Bacillati</taxon>
        <taxon>Actinomycetota</taxon>
        <taxon>Actinomycetes</taxon>
        <taxon>Micromonosporales</taxon>
        <taxon>Micromonosporaceae</taxon>
        <taxon>Micromonospora</taxon>
    </lineage>
</organism>
<dbReference type="Proteomes" id="UP001518872">
    <property type="component" value="Unassembled WGS sequence"/>
</dbReference>
<dbReference type="SUPFAM" id="SSF48452">
    <property type="entry name" value="TPR-like"/>
    <property type="match status" value="3"/>
</dbReference>
<accession>A0ABS2ITS4</accession>
<comment type="caution">
    <text evidence="2">The sequence shown here is derived from an EMBL/GenBank/DDBJ whole genome shotgun (WGS) entry which is preliminary data.</text>
</comment>
<dbReference type="Gene3D" id="1.25.40.10">
    <property type="entry name" value="Tetratricopeptide repeat domain"/>
    <property type="match status" value="2"/>
</dbReference>
<keyword evidence="3" id="KW-1185">Reference proteome</keyword>
<dbReference type="InterPro" id="IPR011990">
    <property type="entry name" value="TPR-like_helical_dom_sf"/>
</dbReference>
<dbReference type="RefSeq" id="WP_204925682.1">
    <property type="nucleotide sequence ID" value="NZ_JAFEUC010000007.1"/>
</dbReference>
<proteinExistence type="predicted"/>
<dbReference type="InterPro" id="IPR027417">
    <property type="entry name" value="P-loop_NTPase"/>
</dbReference>
<name>A0ABS2ITS4_9ACTN</name>
<dbReference type="PANTHER" id="PTHR46082">
    <property type="entry name" value="ATP/GTP-BINDING PROTEIN-RELATED"/>
    <property type="match status" value="1"/>
</dbReference>
<evidence type="ECO:0000313" key="2">
    <source>
        <dbReference type="EMBL" id="MBM7077738.1"/>
    </source>
</evidence>
<dbReference type="InterPro" id="IPR053137">
    <property type="entry name" value="NLR-like"/>
</dbReference>
<dbReference type="SUPFAM" id="SSF52540">
    <property type="entry name" value="P-loop containing nucleoside triphosphate hydrolases"/>
    <property type="match status" value="1"/>
</dbReference>
<feature type="domain" description="NB-ARC" evidence="1">
    <location>
        <begin position="31"/>
        <end position="183"/>
    </location>
</feature>
<dbReference type="EMBL" id="JAFEUC010000007">
    <property type="protein sequence ID" value="MBM7077738.1"/>
    <property type="molecule type" value="Genomic_DNA"/>
</dbReference>
<dbReference type="Pfam" id="PF13374">
    <property type="entry name" value="TPR_10"/>
    <property type="match status" value="2"/>
</dbReference>
<dbReference type="InterPro" id="IPR002182">
    <property type="entry name" value="NB-ARC"/>
</dbReference>
<gene>
    <name evidence="2" type="ORF">JQX11_15535</name>
</gene>
<evidence type="ECO:0000259" key="1">
    <source>
        <dbReference type="Pfam" id="PF00931"/>
    </source>
</evidence>
<dbReference type="Pfam" id="PF00931">
    <property type="entry name" value="NB-ARC"/>
    <property type="match status" value="1"/>
</dbReference>
<dbReference type="PRINTS" id="PR00364">
    <property type="entry name" value="DISEASERSIST"/>
</dbReference>
<dbReference type="Gene3D" id="3.40.50.300">
    <property type="entry name" value="P-loop containing nucleotide triphosphate hydrolases"/>
    <property type="match status" value="1"/>
</dbReference>